<dbReference type="GO" id="GO:0007018">
    <property type="term" value="P:microtubule-based movement"/>
    <property type="evidence" value="ECO:0007669"/>
    <property type="project" value="InterPro"/>
</dbReference>
<feature type="compositionally biased region" description="Polar residues" evidence="12">
    <location>
        <begin position="535"/>
        <end position="546"/>
    </location>
</feature>
<dbReference type="STRING" id="796925.A0A137PBD6"/>
<dbReference type="GO" id="GO:0005874">
    <property type="term" value="C:microtubule"/>
    <property type="evidence" value="ECO:0007669"/>
    <property type="project" value="UniProtKB-KW"/>
</dbReference>
<name>A0A137PBD6_CONC2</name>
<dbReference type="GO" id="GO:0005524">
    <property type="term" value="F:ATP binding"/>
    <property type="evidence" value="ECO:0007669"/>
    <property type="project" value="UniProtKB-UniRule"/>
</dbReference>
<dbReference type="GO" id="GO:0007052">
    <property type="term" value="P:mitotic spindle organization"/>
    <property type="evidence" value="ECO:0007669"/>
    <property type="project" value="TreeGrafter"/>
</dbReference>
<feature type="compositionally biased region" description="Polar residues" evidence="12">
    <location>
        <begin position="841"/>
        <end position="852"/>
    </location>
</feature>
<evidence type="ECO:0000259" key="13">
    <source>
        <dbReference type="PROSITE" id="PS50067"/>
    </source>
</evidence>
<dbReference type="PROSITE" id="PS00411">
    <property type="entry name" value="KINESIN_MOTOR_1"/>
    <property type="match status" value="1"/>
</dbReference>
<dbReference type="InterPro" id="IPR027640">
    <property type="entry name" value="Kinesin-like_fam"/>
</dbReference>
<protein>
    <recommendedName>
        <fullName evidence="10">Kinesin-like protein</fullName>
    </recommendedName>
</protein>
<evidence type="ECO:0000256" key="11">
    <source>
        <dbReference type="SAM" id="Coils"/>
    </source>
</evidence>
<evidence type="ECO:0000313" key="14">
    <source>
        <dbReference type="EMBL" id="KXN72330.1"/>
    </source>
</evidence>
<dbReference type="GO" id="GO:0003777">
    <property type="term" value="F:microtubule motor activity"/>
    <property type="evidence" value="ECO:0007669"/>
    <property type="project" value="InterPro"/>
</dbReference>
<keyword evidence="2" id="KW-0963">Cytoplasm</keyword>
<evidence type="ECO:0000256" key="12">
    <source>
        <dbReference type="SAM" id="MobiDB-lite"/>
    </source>
</evidence>
<comment type="similarity">
    <text evidence="9 10">Belongs to the TRAFAC class myosin-kinesin ATPase superfamily. Kinesin family.</text>
</comment>
<feature type="coiled-coil region" evidence="11">
    <location>
        <begin position="764"/>
        <end position="812"/>
    </location>
</feature>
<keyword evidence="6 11" id="KW-0175">Coiled coil</keyword>
<evidence type="ECO:0000256" key="6">
    <source>
        <dbReference type="ARBA" id="ARBA00023054"/>
    </source>
</evidence>
<proteinExistence type="inferred from homology"/>
<dbReference type="GO" id="GO:0005875">
    <property type="term" value="C:microtubule associated complex"/>
    <property type="evidence" value="ECO:0007669"/>
    <property type="project" value="TreeGrafter"/>
</dbReference>
<dbReference type="Pfam" id="PF00225">
    <property type="entry name" value="Kinesin"/>
    <property type="match status" value="1"/>
</dbReference>
<keyword evidence="4 9" id="KW-0547">Nucleotide-binding</keyword>
<evidence type="ECO:0000256" key="5">
    <source>
        <dbReference type="ARBA" id="ARBA00022840"/>
    </source>
</evidence>
<gene>
    <name evidence="14" type="ORF">CONCODRAFT_37058</name>
</gene>
<evidence type="ECO:0000256" key="1">
    <source>
        <dbReference type="ARBA" id="ARBA00004245"/>
    </source>
</evidence>
<dbReference type="AlphaFoldDB" id="A0A137PBD6"/>
<dbReference type="CDD" id="cd23649">
    <property type="entry name" value="Khc_CBD_cc"/>
    <property type="match status" value="1"/>
</dbReference>
<dbReference type="InterPro" id="IPR027417">
    <property type="entry name" value="P-loop_NTPase"/>
</dbReference>
<dbReference type="EMBL" id="KQ964455">
    <property type="protein sequence ID" value="KXN72330.1"/>
    <property type="molecule type" value="Genomic_DNA"/>
</dbReference>
<keyword evidence="5 9" id="KW-0067">ATP-binding</keyword>
<feature type="binding site" evidence="9">
    <location>
        <begin position="89"/>
        <end position="96"/>
    </location>
    <ligand>
        <name>ATP</name>
        <dbReference type="ChEBI" id="CHEBI:30616"/>
    </ligand>
</feature>
<evidence type="ECO:0000256" key="9">
    <source>
        <dbReference type="PROSITE-ProRule" id="PRU00283"/>
    </source>
</evidence>
<feature type="region of interest" description="Disordered" evidence="12">
    <location>
        <begin position="841"/>
        <end position="875"/>
    </location>
</feature>
<keyword evidence="15" id="KW-1185">Reference proteome</keyword>
<feature type="compositionally biased region" description="Low complexity" evidence="12">
    <location>
        <begin position="853"/>
        <end position="875"/>
    </location>
</feature>
<dbReference type="PRINTS" id="PR00380">
    <property type="entry name" value="KINESINHEAVY"/>
</dbReference>
<dbReference type="SUPFAM" id="SSF52540">
    <property type="entry name" value="P-loop containing nucleoside triphosphate hydrolases"/>
    <property type="match status" value="1"/>
</dbReference>
<evidence type="ECO:0000256" key="8">
    <source>
        <dbReference type="ARBA" id="ARBA00023212"/>
    </source>
</evidence>
<accession>A0A137PBD6</accession>
<dbReference type="GO" id="GO:0051231">
    <property type="term" value="P:spindle elongation"/>
    <property type="evidence" value="ECO:0007669"/>
    <property type="project" value="TreeGrafter"/>
</dbReference>
<dbReference type="PANTHER" id="PTHR47969">
    <property type="entry name" value="CHROMOSOME-ASSOCIATED KINESIN KIF4A-RELATED"/>
    <property type="match status" value="1"/>
</dbReference>
<evidence type="ECO:0000256" key="4">
    <source>
        <dbReference type="ARBA" id="ARBA00022741"/>
    </source>
</evidence>
<evidence type="ECO:0000256" key="3">
    <source>
        <dbReference type="ARBA" id="ARBA00022701"/>
    </source>
</evidence>
<comment type="subcellular location">
    <subcellularLocation>
        <location evidence="1">Cytoplasm</location>
        <location evidence="1">Cytoskeleton</location>
    </subcellularLocation>
</comment>
<dbReference type="Gene3D" id="3.40.850.10">
    <property type="entry name" value="Kinesin motor domain"/>
    <property type="match status" value="1"/>
</dbReference>
<evidence type="ECO:0000313" key="15">
    <source>
        <dbReference type="Proteomes" id="UP000070444"/>
    </source>
</evidence>
<dbReference type="SMART" id="SM00129">
    <property type="entry name" value="KISc"/>
    <property type="match status" value="1"/>
</dbReference>
<dbReference type="PROSITE" id="PS50067">
    <property type="entry name" value="KINESIN_MOTOR_2"/>
    <property type="match status" value="1"/>
</dbReference>
<dbReference type="PANTHER" id="PTHR47969:SF15">
    <property type="entry name" value="CHROMOSOME-ASSOCIATED KINESIN KIF4A-RELATED"/>
    <property type="match status" value="1"/>
</dbReference>
<evidence type="ECO:0000256" key="10">
    <source>
        <dbReference type="RuleBase" id="RU000394"/>
    </source>
</evidence>
<dbReference type="FunFam" id="3.40.850.10:FF:000031">
    <property type="entry name" value="Kinesin-like protein"/>
    <property type="match status" value="1"/>
</dbReference>
<keyword evidence="7 9" id="KW-0505">Motor protein</keyword>
<dbReference type="OrthoDB" id="3176171at2759"/>
<dbReference type="InterPro" id="IPR059182">
    <property type="entry name" value="Khc_C"/>
</dbReference>
<evidence type="ECO:0000256" key="7">
    <source>
        <dbReference type="ARBA" id="ARBA00023175"/>
    </source>
</evidence>
<dbReference type="InterPro" id="IPR001752">
    <property type="entry name" value="Kinesin_motor_dom"/>
</dbReference>
<keyword evidence="8" id="KW-0206">Cytoskeleton</keyword>
<reference evidence="14 15" key="1">
    <citation type="journal article" date="2015" name="Genome Biol. Evol.">
        <title>Phylogenomic analyses indicate that early fungi evolved digesting cell walls of algal ancestors of land plants.</title>
        <authorList>
            <person name="Chang Y."/>
            <person name="Wang S."/>
            <person name="Sekimoto S."/>
            <person name="Aerts A.L."/>
            <person name="Choi C."/>
            <person name="Clum A."/>
            <person name="LaButti K.M."/>
            <person name="Lindquist E.A."/>
            <person name="Yee Ngan C."/>
            <person name="Ohm R.A."/>
            <person name="Salamov A.A."/>
            <person name="Grigoriev I.V."/>
            <person name="Spatafora J.W."/>
            <person name="Berbee M.L."/>
        </authorList>
    </citation>
    <scope>NUCLEOTIDE SEQUENCE [LARGE SCALE GENOMIC DNA]</scope>
    <source>
        <strain evidence="14 15">NRRL 28638</strain>
    </source>
</reference>
<keyword evidence="3 10" id="KW-0493">Microtubule</keyword>
<feature type="coiled-coil region" evidence="11">
    <location>
        <begin position="449"/>
        <end position="476"/>
    </location>
</feature>
<sequence>MSVSNIKVVCRFRPENKLEEANNSYNIITVNEDNTSLNIDFNETDNNNNFTFDKVFGWGSSQSDIFDFSIKSTVEDVLKGYNGTVFAYGQTGSGKTYTMMGTEDLTSDQRGIIPRIVESIFQYIAKSPDSIEYTVNVSYMEIYMERIKDLLNPSSDNLPIHEDKTRGIYVKGLLEIYVTSIEEVFQVMKTGALARAVAATNMNSESSRSHSIFVITISQKNLQDGGSIKMGKLSLVDLAGSEKVGKTGASGQTLEEAKKINKSLSSLGMVINALTDGKSTHIPYRDSKLTRILQESLGGNSRTTLIINCSPSSFNYSETMSTLRFGERAKRIQNKAKINQDLSPAELKAHLKKSKLKCLTYEQYIQILELELEIWRNVQVQPPAATTPHHQHSESYPPIHPPNRLLSPTNFHISNHNGTDSIRSWTPTTVGDEDSIEYFMKDSILTDLLNEKETEVTELSKKLDEMSADNRFLRENELTLIKENKVLEQALTAQKVNQEKLSYQIQDLILQNDTYKSEQIRLQELTNTTSTTNSEDQFATPSSNSLSNEKLTQMLNDLPSTQIAKNHERILKHTRSQLTFYELEHQNNSLKSNQVDELKNQLSELRSKEGEIIKENFILNEERNLLSKRCELLESKLKSAGEEEKLEFDKITEEIQVKAEISKIKDNYIEKSLQVENSLSAVDDLQNENGKLRQNQLQEFETVKSTLASDLVTRCEKIIELELSLETALQSHDTEETDIKQVKISYQLKLNHLENQLQKVISVQRQLIGQNQTLKREVSILERKLDTRNDRIKSLEGLLEDAQDRTKMMTDRFEERIRSIREQHERSNMLHYGYNQQQTIHNSLKPPSQANQTHSSNNSVVSNSSSTHGSEVGSVQPGLISSRIAKPLRGGGKVGINNIIIGSGGNQSTLIGGSVVGKRPVKVRSASISSNNYQM</sequence>
<evidence type="ECO:0000256" key="2">
    <source>
        <dbReference type="ARBA" id="ARBA00022490"/>
    </source>
</evidence>
<feature type="region of interest" description="Disordered" evidence="12">
    <location>
        <begin position="526"/>
        <end position="546"/>
    </location>
</feature>
<dbReference type="InterPro" id="IPR019821">
    <property type="entry name" value="Kinesin_motor_CS"/>
</dbReference>
<dbReference type="CDD" id="cd01369">
    <property type="entry name" value="KISc_KHC_KIF5"/>
    <property type="match status" value="1"/>
</dbReference>
<feature type="coiled-coil region" evidence="11">
    <location>
        <begin position="588"/>
        <end position="643"/>
    </location>
</feature>
<dbReference type="InterPro" id="IPR036961">
    <property type="entry name" value="Kinesin_motor_dom_sf"/>
</dbReference>
<organism evidence="14 15">
    <name type="scientific">Conidiobolus coronatus (strain ATCC 28846 / CBS 209.66 / NRRL 28638)</name>
    <name type="common">Delacroixia coronata</name>
    <dbReference type="NCBI Taxonomy" id="796925"/>
    <lineage>
        <taxon>Eukaryota</taxon>
        <taxon>Fungi</taxon>
        <taxon>Fungi incertae sedis</taxon>
        <taxon>Zoopagomycota</taxon>
        <taxon>Entomophthoromycotina</taxon>
        <taxon>Entomophthoromycetes</taxon>
        <taxon>Entomophthorales</taxon>
        <taxon>Ancylistaceae</taxon>
        <taxon>Conidiobolus</taxon>
    </lineage>
</organism>
<feature type="domain" description="Kinesin motor" evidence="13">
    <location>
        <begin position="5"/>
        <end position="332"/>
    </location>
</feature>
<dbReference type="Proteomes" id="UP000070444">
    <property type="component" value="Unassembled WGS sequence"/>
</dbReference>
<dbReference type="GO" id="GO:0008017">
    <property type="term" value="F:microtubule binding"/>
    <property type="evidence" value="ECO:0007669"/>
    <property type="project" value="InterPro"/>
</dbReference>